<evidence type="ECO:0000256" key="4">
    <source>
        <dbReference type="ARBA" id="ARBA00011245"/>
    </source>
</evidence>
<comment type="subunit">
    <text evidence="4 11">Monomer.</text>
</comment>
<evidence type="ECO:0000313" key="16">
    <source>
        <dbReference type="Proteomes" id="UP000002430"/>
    </source>
</evidence>
<dbReference type="PRINTS" id="PR00477">
    <property type="entry name" value="PHGLYCKINASE"/>
</dbReference>
<dbReference type="PANTHER" id="PTHR11406:SF23">
    <property type="entry name" value="PHOSPHOGLYCERATE KINASE 1, CHLOROPLASTIC-RELATED"/>
    <property type="match status" value="1"/>
</dbReference>
<dbReference type="Proteomes" id="UP000002430">
    <property type="component" value="Chromosome"/>
</dbReference>
<evidence type="ECO:0000256" key="5">
    <source>
        <dbReference type="ARBA" id="ARBA00013061"/>
    </source>
</evidence>
<dbReference type="GO" id="GO:0005829">
    <property type="term" value="C:cytosol"/>
    <property type="evidence" value="ECO:0007669"/>
    <property type="project" value="TreeGrafter"/>
</dbReference>
<dbReference type="FunFam" id="3.40.50.1260:FF:000002">
    <property type="entry name" value="Phosphoglycerate kinase"/>
    <property type="match status" value="1"/>
</dbReference>
<comment type="caution">
    <text evidence="11">Lacks conserved residue(s) required for the propagation of feature annotation.</text>
</comment>
<dbReference type="GO" id="GO:0005524">
    <property type="term" value="F:ATP binding"/>
    <property type="evidence" value="ECO:0007669"/>
    <property type="project" value="UniProtKB-KW"/>
</dbReference>
<evidence type="ECO:0000256" key="13">
    <source>
        <dbReference type="PIRSR" id="PIRSR000724-2"/>
    </source>
</evidence>
<dbReference type="GO" id="GO:0006096">
    <property type="term" value="P:glycolytic process"/>
    <property type="evidence" value="ECO:0007669"/>
    <property type="project" value="UniProtKB-UniRule"/>
</dbReference>
<comment type="similarity">
    <text evidence="3 11 14">Belongs to the phosphoglycerate kinase family.</text>
</comment>
<evidence type="ECO:0000313" key="15">
    <source>
        <dbReference type="EMBL" id="CAJ54518.1"/>
    </source>
</evidence>
<feature type="binding site" evidence="11">
    <location>
        <position position="36"/>
    </location>
    <ligand>
        <name>substrate</name>
    </ligand>
</feature>
<reference evidence="15 16" key="1">
    <citation type="submission" date="2005-11" db="EMBL/GenBank/DDBJ databases">
        <title>The complete genome sequence of Lawsonia intracellularis: the causative agent of proliferative enteropathy.</title>
        <authorList>
            <person name="Kaur K."/>
            <person name="Zhang Q."/>
            <person name="Beckler D."/>
            <person name="Munir S."/>
            <person name="Li L."/>
            <person name="Kinsley K."/>
            <person name="Herron L."/>
            <person name="Peterson A."/>
            <person name="May B."/>
            <person name="Singh S."/>
            <person name="Gebhart C."/>
            <person name="Kapur V."/>
        </authorList>
    </citation>
    <scope>NUCLEOTIDE SEQUENCE [LARGE SCALE GENOMIC DNA]</scope>
    <source>
        <strain evidence="15 16">PHE/MN1-00</strain>
    </source>
</reference>
<dbReference type="GO" id="GO:0006094">
    <property type="term" value="P:gluconeogenesis"/>
    <property type="evidence" value="ECO:0007669"/>
    <property type="project" value="TreeGrafter"/>
</dbReference>
<keyword evidence="11" id="KW-0324">Glycolysis</keyword>
<dbReference type="EC" id="2.7.2.3" evidence="5 11"/>
<dbReference type="STRING" id="363253.LI0464"/>
<dbReference type="EMBL" id="AM180252">
    <property type="protein sequence ID" value="CAJ54518.1"/>
    <property type="molecule type" value="Genomic_DNA"/>
</dbReference>
<comment type="pathway">
    <text evidence="11">Carbohydrate degradation; glycolysis; pyruvate from D-glyceraldehyde 3-phosphate: step 2/5.</text>
</comment>
<name>Q1MR58_LAWIP</name>
<evidence type="ECO:0000256" key="12">
    <source>
        <dbReference type="PIRSR" id="PIRSR000724-1"/>
    </source>
</evidence>
<protein>
    <recommendedName>
        <fullName evidence="5 11">Phosphoglycerate kinase</fullName>
        <ecNumber evidence="5 11">2.7.2.3</ecNumber>
    </recommendedName>
</protein>
<comment type="catalytic activity">
    <reaction evidence="1 11 14">
        <text>(2R)-3-phosphoglycerate + ATP = (2R)-3-phospho-glyceroyl phosphate + ADP</text>
        <dbReference type="Rhea" id="RHEA:14801"/>
        <dbReference type="ChEBI" id="CHEBI:30616"/>
        <dbReference type="ChEBI" id="CHEBI:57604"/>
        <dbReference type="ChEBI" id="CHEBI:58272"/>
        <dbReference type="ChEBI" id="CHEBI:456216"/>
        <dbReference type="EC" id="2.7.2.3"/>
    </reaction>
</comment>
<keyword evidence="9 11" id="KW-0418">Kinase</keyword>
<dbReference type="AlphaFoldDB" id="Q1MR58"/>
<feature type="binding site" evidence="11">
    <location>
        <position position="113"/>
    </location>
    <ligand>
        <name>substrate</name>
    </ligand>
</feature>
<dbReference type="InterPro" id="IPR001576">
    <property type="entry name" value="Phosphoglycerate_kinase"/>
</dbReference>
<feature type="binding site" evidence="12">
    <location>
        <position position="146"/>
    </location>
    <ligand>
        <name>(2R)-3-phosphoglycerate</name>
        <dbReference type="ChEBI" id="CHEBI:58272"/>
    </ligand>
</feature>
<evidence type="ECO:0000256" key="14">
    <source>
        <dbReference type="RuleBase" id="RU000532"/>
    </source>
</evidence>
<dbReference type="HOGENOM" id="CLU_025427_0_2_7"/>
<feature type="binding site" evidence="11 13">
    <location>
        <position position="197"/>
    </location>
    <ligand>
        <name>ATP</name>
        <dbReference type="ChEBI" id="CHEBI:30616"/>
    </ligand>
</feature>
<dbReference type="PANTHER" id="PTHR11406">
    <property type="entry name" value="PHOSPHOGLYCERATE KINASE"/>
    <property type="match status" value="1"/>
</dbReference>
<feature type="binding site" evidence="11 12">
    <location>
        <begin position="21"/>
        <end position="23"/>
    </location>
    <ligand>
        <name>substrate</name>
    </ligand>
</feature>
<dbReference type="UniPathway" id="UPA00109">
    <property type="reaction ID" value="UER00185"/>
</dbReference>
<keyword evidence="7 11" id="KW-0808">Transferase</keyword>
<feature type="binding site" evidence="11 12">
    <location>
        <begin position="59"/>
        <end position="62"/>
    </location>
    <ligand>
        <name>substrate</name>
    </ligand>
</feature>
<dbReference type="Gene3D" id="3.40.50.1260">
    <property type="entry name" value="Phosphoglycerate kinase, N-terminal domain"/>
    <property type="match status" value="3"/>
</dbReference>
<evidence type="ECO:0000256" key="10">
    <source>
        <dbReference type="ARBA" id="ARBA00022840"/>
    </source>
</evidence>
<dbReference type="PIRSF" id="PIRSF000724">
    <property type="entry name" value="Pgk"/>
    <property type="match status" value="1"/>
</dbReference>
<organism evidence="15 16">
    <name type="scientific">Lawsonia intracellularis (strain PHE/MN1-00)</name>
    <dbReference type="NCBI Taxonomy" id="363253"/>
    <lineage>
        <taxon>Bacteria</taxon>
        <taxon>Pseudomonadati</taxon>
        <taxon>Thermodesulfobacteriota</taxon>
        <taxon>Desulfovibrionia</taxon>
        <taxon>Desulfovibrionales</taxon>
        <taxon>Desulfovibrionaceae</taxon>
        <taxon>Lawsonia</taxon>
    </lineage>
</organism>
<keyword evidence="6 11" id="KW-0963">Cytoplasm</keyword>
<dbReference type="Pfam" id="PF00162">
    <property type="entry name" value="PGK"/>
    <property type="match status" value="2"/>
</dbReference>
<keyword evidence="10 11" id="KW-0067">ATP-binding</keyword>
<evidence type="ECO:0000256" key="11">
    <source>
        <dbReference type="HAMAP-Rule" id="MF_00145"/>
    </source>
</evidence>
<keyword evidence="8 11" id="KW-0547">Nucleotide-binding</keyword>
<dbReference type="InterPro" id="IPR036043">
    <property type="entry name" value="Phosphoglycerate_kinase_sf"/>
</dbReference>
<dbReference type="eggNOG" id="COG0126">
    <property type="taxonomic scope" value="Bacteria"/>
</dbReference>
<dbReference type="OrthoDB" id="9808460at2"/>
<dbReference type="KEGG" id="lip:LI0464"/>
<feature type="binding site" evidence="12">
    <location>
        <position position="113"/>
    </location>
    <ligand>
        <name>(2R)-3-phosphoglycerate</name>
        <dbReference type="ChEBI" id="CHEBI:58272"/>
    </ligand>
</feature>
<evidence type="ECO:0000256" key="2">
    <source>
        <dbReference type="ARBA" id="ARBA00004496"/>
    </source>
</evidence>
<gene>
    <name evidence="11 15" type="primary">pgk</name>
    <name evidence="15" type="ordered locus">LI0464</name>
</gene>
<dbReference type="RefSeq" id="WP_011526548.1">
    <property type="nucleotide sequence ID" value="NC_008011.1"/>
</dbReference>
<feature type="binding site" evidence="12">
    <location>
        <position position="36"/>
    </location>
    <ligand>
        <name>(2R)-3-phosphoglycerate</name>
        <dbReference type="ChEBI" id="CHEBI:58272"/>
    </ligand>
</feature>
<dbReference type="SUPFAM" id="SSF53748">
    <property type="entry name" value="Phosphoglycerate kinase"/>
    <property type="match status" value="2"/>
</dbReference>
<evidence type="ECO:0000256" key="9">
    <source>
        <dbReference type="ARBA" id="ARBA00022777"/>
    </source>
</evidence>
<evidence type="ECO:0000256" key="8">
    <source>
        <dbReference type="ARBA" id="ARBA00022741"/>
    </source>
</evidence>
<comment type="subcellular location">
    <subcellularLocation>
        <location evidence="2 11">Cytoplasm</location>
    </subcellularLocation>
</comment>
<evidence type="ECO:0000256" key="3">
    <source>
        <dbReference type="ARBA" id="ARBA00008982"/>
    </source>
</evidence>
<proteinExistence type="inferred from homology"/>
<keyword evidence="16" id="KW-1185">Reference proteome</keyword>
<dbReference type="HAMAP" id="MF_00145">
    <property type="entry name" value="Phosphoglyc_kinase"/>
    <property type="match status" value="1"/>
</dbReference>
<evidence type="ECO:0000256" key="7">
    <source>
        <dbReference type="ARBA" id="ARBA00022679"/>
    </source>
</evidence>
<feature type="binding site" evidence="11 13">
    <location>
        <begin position="399"/>
        <end position="402"/>
    </location>
    <ligand>
        <name>ATP</name>
        <dbReference type="ChEBI" id="CHEBI:30616"/>
    </ligand>
</feature>
<evidence type="ECO:0000256" key="1">
    <source>
        <dbReference type="ARBA" id="ARBA00000642"/>
    </source>
</evidence>
<feature type="binding site" evidence="11 13">
    <location>
        <position position="373"/>
    </location>
    <ligand>
        <name>ATP</name>
        <dbReference type="ChEBI" id="CHEBI:30616"/>
    </ligand>
</feature>
<dbReference type="InterPro" id="IPR015824">
    <property type="entry name" value="Phosphoglycerate_kinase_N"/>
</dbReference>
<sequence length="446" mass="47854">MHMCSMSELNLQGKQIVLREDLNVPLKDGVITSDKRIRAALPSIKFALERGAGVVILSHLGRPEEGKPTKEASLAPVAARLSELLGMDVPLITDYLNGVTVSPGKCVLCENVRFLVGEKKNSEELARKLAALGEIYIMDAFATAHRAQASTEGAIRFAKHACVGPLMAAELKAIRHILHRPNHPLVAIIGGSKVSTKLQLIENLSRKVDRLIVGGGIANTFLKAAGFEIGLSLYEPELVSTAAKIMRETHRHVSPFDHLGGKLMANAYKQGFPFETLGAKVIEQVSQHMSPFDSLGETTRKEDSRGISSIPLPSDVVVATELSEKATAIIRKVDDIKPDEKIFDIGPETAQRIAEYIMNAGTVVWNGPVGVFEIDQFGLGTKIIAHAVAETKAYTVVGGGDSIAALEKYGYLDKVDYVSTAGGAFLEMLEGKILPAVAALEASASS</sequence>
<accession>Q1MR58</accession>
<feature type="binding site" evidence="11">
    <location>
        <position position="146"/>
    </location>
    <ligand>
        <name>substrate</name>
    </ligand>
</feature>
<dbReference type="GO" id="GO:0043531">
    <property type="term" value="F:ADP binding"/>
    <property type="evidence" value="ECO:0007669"/>
    <property type="project" value="TreeGrafter"/>
</dbReference>
<dbReference type="GO" id="GO:0004618">
    <property type="term" value="F:phosphoglycerate kinase activity"/>
    <property type="evidence" value="ECO:0007669"/>
    <property type="project" value="UniProtKB-UniRule"/>
</dbReference>
<evidence type="ECO:0000256" key="6">
    <source>
        <dbReference type="ARBA" id="ARBA00022490"/>
    </source>
</evidence>